<comment type="subcellular location">
    <subcellularLocation>
        <location evidence="1">Cell membrane</location>
        <topology evidence="1">Multi-pass membrane protein</topology>
    </subcellularLocation>
</comment>
<keyword evidence="2" id="KW-1003">Cell membrane</keyword>
<dbReference type="AlphaFoldDB" id="A0A3B0VLE1"/>
<protein>
    <submittedName>
        <fullName evidence="7">Ni,Fe-hydrogenase I cytochrome b subunit</fullName>
    </submittedName>
</protein>
<dbReference type="InterPro" id="IPR011577">
    <property type="entry name" value="Cyt_b561_bac/Ni-Hgenase"/>
</dbReference>
<keyword evidence="5" id="KW-0472">Membrane</keyword>
<sequence>MVFALLGALAFTTISGLQAYAVEGKGPLASIEFQVVSTAMADDDHRDKGGKHEEDEDEFWEEVHEFFSTLTLLLVLLHISGVVISSKLHKENLAKAMVSGQKQVPPE</sequence>
<organism evidence="7">
    <name type="scientific">hydrothermal vent metagenome</name>
    <dbReference type="NCBI Taxonomy" id="652676"/>
    <lineage>
        <taxon>unclassified sequences</taxon>
        <taxon>metagenomes</taxon>
        <taxon>ecological metagenomes</taxon>
    </lineage>
</organism>
<evidence type="ECO:0000259" key="6">
    <source>
        <dbReference type="Pfam" id="PF01292"/>
    </source>
</evidence>
<evidence type="ECO:0000256" key="4">
    <source>
        <dbReference type="ARBA" id="ARBA00022989"/>
    </source>
</evidence>
<evidence type="ECO:0000313" key="7">
    <source>
        <dbReference type="EMBL" id="VAW44448.1"/>
    </source>
</evidence>
<dbReference type="GO" id="GO:0005886">
    <property type="term" value="C:plasma membrane"/>
    <property type="evidence" value="ECO:0007669"/>
    <property type="project" value="UniProtKB-SubCell"/>
</dbReference>
<evidence type="ECO:0000256" key="3">
    <source>
        <dbReference type="ARBA" id="ARBA00022692"/>
    </source>
</evidence>
<dbReference type="SUPFAM" id="SSF81342">
    <property type="entry name" value="Transmembrane di-heme cytochromes"/>
    <property type="match status" value="1"/>
</dbReference>
<dbReference type="GO" id="GO:0022904">
    <property type="term" value="P:respiratory electron transport chain"/>
    <property type="evidence" value="ECO:0007669"/>
    <property type="project" value="InterPro"/>
</dbReference>
<dbReference type="EMBL" id="UOFB01000040">
    <property type="protein sequence ID" value="VAW44448.1"/>
    <property type="molecule type" value="Genomic_DNA"/>
</dbReference>
<evidence type="ECO:0000256" key="1">
    <source>
        <dbReference type="ARBA" id="ARBA00004651"/>
    </source>
</evidence>
<keyword evidence="4" id="KW-1133">Transmembrane helix</keyword>
<keyword evidence="3" id="KW-0812">Transmembrane</keyword>
<name>A0A3B0VLE1_9ZZZZ</name>
<dbReference type="GO" id="GO:0009055">
    <property type="term" value="F:electron transfer activity"/>
    <property type="evidence" value="ECO:0007669"/>
    <property type="project" value="InterPro"/>
</dbReference>
<dbReference type="InterPro" id="IPR016174">
    <property type="entry name" value="Di-haem_cyt_TM"/>
</dbReference>
<reference evidence="7" key="1">
    <citation type="submission" date="2018-06" db="EMBL/GenBank/DDBJ databases">
        <authorList>
            <person name="Zhirakovskaya E."/>
        </authorList>
    </citation>
    <scope>NUCLEOTIDE SEQUENCE</scope>
</reference>
<proteinExistence type="predicted"/>
<dbReference type="Pfam" id="PF01292">
    <property type="entry name" value="Ni_hydr_CYTB"/>
    <property type="match status" value="1"/>
</dbReference>
<accession>A0A3B0VLE1</accession>
<feature type="domain" description="Cytochrome b561 bacterial/Ni-hydrogenase" evidence="6">
    <location>
        <begin position="2"/>
        <end position="100"/>
    </location>
</feature>
<evidence type="ECO:0000256" key="2">
    <source>
        <dbReference type="ARBA" id="ARBA00022475"/>
    </source>
</evidence>
<evidence type="ECO:0000256" key="5">
    <source>
        <dbReference type="ARBA" id="ARBA00023136"/>
    </source>
</evidence>
<gene>
    <name evidence="7" type="ORF">MNBD_GAMMA04-1327</name>
</gene>